<sequence length="345" mass="35293">MTHSFASDNTAPVHPEILAALAAVNEGHSPAYGSDPTTAALAERVAATFERGARTVVVPTGTGANILALNAAAPYGGGVVVADVAHVVADEAGAPARHGLTVLTCPTVDGRLTPDAITRWARDTGNIHHAQPVVVSITQATELGTVYSPDDVARLVESAHAAGMLVHMDGARIANAAVHLGVGLREAVGDVDLLSLGGTKNGGMGAEAVVTFSDDLASAVRHLHKPNLQLASKQRYLSAQLLALLDGDAPLWERCATSANARAAEIAAGLATPETAATGVAVVAPVEANLLFVRMPQAAADRVAREHQAFGTPHDDGTATVRIVCSWDTTPADASALLATIREEG</sequence>
<evidence type="ECO:0000259" key="4">
    <source>
        <dbReference type="Pfam" id="PF01212"/>
    </source>
</evidence>
<dbReference type="RefSeq" id="WP_083371521.1">
    <property type="nucleotide sequence ID" value="NZ_LT629776.1"/>
</dbReference>
<dbReference type="PANTHER" id="PTHR48097">
    <property type="entry name" value="L-THREONINE ALDOLASE-RELATED"/>
    <property type="match status" value="1"/>
</dbReference>
<evidence type="ECO:0000313" key="5">
    <source>
        <dbReference type="EMBL" id="SDS01054.1"/>
    </source>
</evidence>
<reference evidence="5 6" key="1">
    <citation type="submission" date="2016-10" db="EMBL/GenBank/DDBJ databases">
        <authorList>
            <person name="de Groot N.N."/>
        </authorList>
    </citation>
    <scope>NUCLEOTIDE SEQUENCE [LARGE SCALE GENOMIC DNA]</scope>
    <source>
        <strain evidence="5 6">DSM 22126</strain>
    </source>
</reference>
<gene>
    <name evidence="5" type="ORF">SAMN04489860_0591</name>
</gene>
<evidence type="ECO:0000256" key="2">
    <source>
        <dbReference type="ARBA" id="ARBA00006966"/>
    </source>
</evidence>
<dbReference type="eggNOG" id="COG2008">
    <property type="taxonomic scope" value="Bacteria"/>
</dbReference>
<dbReference type="InterPro" id="IPR015422">
    <property type="entry name" value="PyrdxlP-dep_Trfase_small"/>
</dbReference>
<dbReference type="PANTHER" id="PTHR48097:SF5">
    <property type="entry name" value="LOW SPECIFICITY L-THREONINE ALDOLASE"/>
    <property type="match status" value="1"/>
</dbReference>
<dbReference type="GO" id="GO:0016829">
    <property type="term" value="F:lyase activity"/>
    <property type="evidence" value="ECO:0007669"/>
    <property type="project" value="InterPro"/>
</dbReference>
<dbReference type="OrthoDB" id="9774495at2"/>
<protein>
    <submittedName>
        <fullName evidence="5">L-threonine aldolase</fullName>
    </submittedName>
</protein>
<dbReference type="Proteomes" id="UP000185663">
    <property type="component" value="Chromosome I"/>
</dbReference>
<dbReference type="InterPro" id="IPR015424">
    <property type="entry name" value="PyrdxlP-dep_Trfase"/>
</dbReference>
<accession>A0A1H1NPW3</accession>
<dbReference type="InterPro" id="IPR001597">
    <property type="entry name" value="ArAA_b-elim_lyase/Thr_aldolase"/>
</dbReference>
<organism evidence="5 6">
    <name type="scientific">Paraoerskovia marina</name>
    <dbReference type="NCBI Taxonomy" id="545619"/>
    <lineage>
        <taxon>Bacteria</taxon>
        <taxon>Bacillati</taxon>
        <taxon>Actinomycetota</taxon>
        <taxon>Actinomycetes</taxon>
        <taxon>Micrococcales</taxon>
        <taxon>Cellulomonadaceae</taxon>
        <taxon>Paraoerskovia</taxon>
    </lineage>
</organism>
<dbReference type="SUPFAM" id="SSF53383">
    <property type="entry name" value="PLP-dependent transferases"/>
    <property type="match status" value="1"/>
</dbReference>
<proteinExistence type="inferred from homology"/>
<evidence type="ECO:0000313" key="6">
    <source>
        <dbReference type="Proteomes" id="UP000185663"/>
    </source>
</evidence>
<dbReference type="GO" id="GO:0006520">
    <property type="term" value="P:amino acid metabolic process"/>
    <property type="evidence" value="ECO:0007669"/>
    <property type="project" value="InterPro"/>
</dbReference>
<dbReference type="STRING" id="545619.SAMN04489860_0591"/>
<dbReference type="InterPro" id="IPR015421">
    <property type="entry name" value="PyrdxlP-dep_Trfase_major"/>
</dbReference>
<dbReference type="EMBL" id="LT629776">
    <property type="protein sequence ID" value="SDS01054.1"/>
    <property type="molecule type" value="Genomic_DNA"/>
</dbReference>
<dbReference type="Pfam" id="PF01212">
    <property type="entry name" value="Beta_elim_lyase"/>
    <property type="match status" value="1"/>
</dbReference>
<dbReference type="Gene3D" id="3.40.640.10">
    <property type="entry name" value="Type I PLP-dependent aspartate aminotransferase-like (Major domain)"/>
    <property type="match status" value="1"/>
</dbReference>
<comment type="similarity">
    <text evidence="2">Belongs to the threonine aldolase family.</text>
</comment>
<keyword evidence="6" id="KW-1185">Reference proteome</keyword>
<dbReference type="Gene3D" id="3.90.1150.10">
    <property type="entry name" value="Aspartate Aminotransferase, domain 1"/>
    <property type="match status" value="1"/>
</dbReference>
<keyword evidence="3" id="KW-0663">Pyridoxal phosphate</keyword>
<evidence type="ECO:0000256" key="1">
    <source>
        <dbReference type="ARBA" id="ARBA00001933"/>
    </source>
</evidence>
<comment type="cofactor">
    <cofactor evidence="1">
        <name>pyridoxal 5'-phosphate</name>
        <dbReference type="ChEBI" id="CHEBI:597326"/>
    </cofactor>
</comment>
<feature type="domain" description="Aromatic amino acid beta-eliminating lyase/threonine aldolase" evidence="4">
    <location>
        <begin position="5"/>
        <end position="259"/>
    </location>
</feature>
<evidence type="ECO:0000256" key="3">
    <source>
        <dbReference type="ARBA" id="ARBA00022898"/>
    </source>
</evidence>
<dbReference type="AlphaFoldDB" id="A0A1H1NPW3"/>
<name>A0A1H1NPW3_9CELL</name>